<organism evidence="2">
    <name type="scientific">Achlya hypogyna</name>
    <name type="common">Oomycete</name>
    <name type="synonym">Protoachlya hypogyna</name>
    <dbReference type="NCBI Taxonomy" id="1202772"/>
    <lineage>
        <taxon>Eukaryota</taxon>
        <taxon>Sar</taxon>
        <taxon>Stramenopiles</taxon>
        <taxon>Oomycota</taxon>
        <taxon>Saprolegniomycetes</taxon>
        <taxon>Saprolegniales</taxon>
        <taxon>Achlyaceae</taxon>
        <taxon>Achlya</taxon>
    </lineage>
</organism>
<accession>A0A0A7CNS4</accession>
<feature type="signal peptide" evidence="1">
    <location>
        <begin position="1"/>
        <end position="21"/>
    </location>
</feature>
<keyword evidence="1" id="KW-0732">Signal</keyword>
<feature type="chain" id="PRO_5002026872" evidence="1">
    <location>
        <begin position="22"/>
        <end position="140"/>
    </location>
</feature>
<evidence type="ECO:0000313" key="2">
    <source>
        <dbReference type="EMBL" id="AIG56206.1"/>
    </source>
</evidence>
<dbReference type="EMBL" id="KM038745">
    <property type="protein sequence ID" value="AIG56206.1"/>
    <property type="molecule type" value="Genomic_DNA"/>
</dbReference>
<sequence length="140" mass="14734">MRTSTLFVILAATAHAHSALSAYGSAAAGDDGCAFAPSPTTVQRHDTDADAFVDRNPRCGTRKYAVLGPCANTGVIGSRYVALSFDENCADVLGNRTAYSVTRRVHAGGVGLFDAWYAGAFDSPSECFHRLELPAGQCDD</sequence>
<proteinExistence type="predicted"/>
<name>A0A0A7CNS4_ACHHY</name>
<evidence type="ECO:0000256" key="1">
    <source>
        <dbReference type="SAM" id="SignalP"/>
    </source>
</evidence>
<reference evidence="2" key="1">
    <citation type="journal article" date="2014" name="Genome Biol. Evol.">
        <title>The secreted proteins of Achlya hypogyna and Thraustotheca clavata identify the ancestral oomycete secretome and reveal gene acquisitions by horizontal gene transfer.</title>
        <authorList>
            <person name="Misner I."/>
            <person name="Blouin N."/>
            <person name="Leonard G."/>
            <person name="Richards T.A."/>
            <person name="Lane C.E."/>
        </authorList>
    </citation>
    <scope>NUCLEOTIDE SEQUENCE</scope>
    <source>
        <strain evidence="2">ATCC 48635</strain>
    </source>
</reference>
<protein>
    <submittedName>
        <fullName evidence="2">Secreted protein</fullName>
    </submittedName>
</protein>
<dbReference type="AlphaFoldDB" id="A0A0A7CNS4"/>